<evidence type="ECO:0000256" key="8">
    <source>
        <dbReference type="ARBA" id="ARBA00023235"/>
    </source>
</evidence>
<name>A0A1X7V6J9_AMPQE</name>
<dbReference type="Pfam" id="PF21530">
    <property type="entry name" value="Pif1_2B_dom"/>
    <property type="match status" value="1"/>
</dbReference>
<keyword evidence="3 9" id="KW-0378">Hydrolase</keyword>
<dbReference type="InterPro" id="IPR049163">
    <property type="entry name" value="Pif1-like_2B_dom"/>
</dbReference>
<keyword evidence="5 9" id="KW-0067">ATP-binding</keyword>
<dbReference type="EC" id="5.6.2.3" evidence="9"/>
<comment type="similarity">
    <text evidence="9">Belongs to the helicase family.</text>
</comment>
<evidence type="ECO:0000256" key="9">
    <source>
        <dbReference type="RuleBase" id="RU363044"/>
    </source>
</evidence>
<evidence type="ECO:0000259" key="11">
    <source>
        <dbReference type="PROSITE" id="PS50802"/>
    </source>
</evidence>
<dbReference type="CDD" id="cd18809">
    <property type="entry name" value="SF1_C_RecD"/>
    <property type="match status" value="1"/>
</dbReference>
<evidence type="ECO:0000256" key="4">
    <source>
        <dbReference type="ARBA" id="ARBA00022806"/>
    </source>
</evidence>
<dbReference type="PROSITE" id="PS50802">
    <property type="entry name" value="OTU"/>
    <property type="match status" value="1"/>
</dbReference>
<dbReference type="InterPro" id="IPR027417">
    <property type="entry name" value="P-loop_NTPase"/>
</dbReference>
<organism evidence="12">
    <name type="scientific">Amphimedon queenslandica</name>
    <name type="common">Sponge</name>
    <dbReference type="NCBI Taxonomy" id="400682"/>
    <lineage>
        <taxon>Eukaryota</taxon>
        <taxon>Metazoa</taxon>
        <taxon>Porifera</taxon>
        <taxon>Demospongiae</taxon>
        <taxon>Heteroscleromorpha</taxon>
        <taxon>Haplosclerida</taxon>
        <taxon>Niphatidae</taxon>
        <taxon>Amphimedon</taxon>
    </lineage>
</organism>
<keyword evidence="7 9" id="KW-0234">DNA repair</keyword>
<dbReference type="InParanoid" id="A0A1X7V6J9"/>
<dbReference type="GO" id="GO:0006281">
    <property type="term" value="P:DNA repair"/>
    <property type="evidence" value="ECO:0007669"/>
    <property type="project" value="UniProtKB-KW"/>
</dbReference>
<keyword evidence="9" id="KW-0233">DNA recombination</keyword>
<dbReference type="InterPro" id="IPR003323">
    <property type="entry name" value="OTU_dom"/>
</dbReference>
<dbReference type="SUPFAM" id="SSF52540">
    <property type="entry name" value="P-loop containing nucleoside triphosphate hydrolases"/>
    <property type="match status" value="2"/>
</dbReference>
<dbReference type="InterPro" id="IPR010285">
    <property type="entry name" value="DNA_helicase_pif1-like_DEAD"/>
</dbReference>
<evidence type="ECO:0000313" key="12">
    <source>
        <dbReference type="EnsemblMetazoa" id="Aqu2.1.35910_001"/>
    </source>
</evidence>
<evidence type="ECO:0000256" key="10">
    <source>
        <dbReference type="SAM" id="MobiDB-lite"/>
    </source>
</evidence>
<keyword evidence="4 9" id="KW-0347">Helicase</keyword>
<reference evidence="12" key="1">
    <citation type="submission" date="2017-05" db="UniProtKB">
        <authorList>
            <consortium name="EnsemblMetazoa"/>
        </authorList>
    </citation>
    <scope>IDENTIFICATION</scope>
</reference>
<comment type="catalytic activity">
    <reaction evidence="9">
        <text>ATP + H2O = ADP + phosphate + H(+)</text>
        <dbReference type="Rhea" id="RHEA:13065"/>
        <dbReference type="ChEBI" id="CHEBI:15377"/>
        <dbReference type="ChEBI" id="CHEBI:15378"/>
        <dbReference type="ChEBI" id="CHEBI:30616"/>
        <dbReference type="ChEBI" id="CHEBI:43474"/>
        <dbReference type="ChEBI" id="CHEBI:456216"/>
        <dbReference type="EC" id="5.6.2.3"/>
    </reaction>
</comment>
<dbReference type="GO" id="GO:0016887">
    <property type="term" value="F:ATP hydrolysis activity"/>
    <property type="evidence" value="ECO:0007669"/>
    <property type="project" value="RHEA"/>
</dbReference>
<keyword evidence="6" id="KW-0238">DNA-binding</keyword>
<evidence type="ECO:0000256" key="3">
    <source>
        <dbReference type="ARBA" id="ARBA00022801"/>
    </source>
</evidence>
<protein>
    <recommendedName>
        <fullName evidence="9">ATP-dependent DNA helicase</fullName>
        <ecNumber evidence="9">5.6.2.3</ecNumber>
    </recommendedName>
</protein>
<dbReference type="GO" id="GO:0000723">
    <property type="term" value="P:telomere maintenance"/>
    <property type="evidence" value="ECO:0007669"/>
    <property type="project" value="InterPro"/>
</dbReference>
<feature type="domain" description="OTU" evidence="11">
    <location>
        <begin position="1110"/>
        <end position="1248"/>
    </location>
</feature>
<dbReference type="Gene3D" id="3.40.50.300">
    <property type="entry name" value="P-loop containing nucleotide triphosphate hydrolases"/>
    <property type="match status" value="1"/>
</dbReference>
<keyword evidence="8" id="KW-0413">Isomerase</keyword>
<dbReference type="EnsemblMetazoa" id="Aqu2.1.35910_001">
    <property type="protein sequence ID" value="Aqu2.1.35910_001"/>
    <property type="gene ID" value="Aqu2.1.35910"/>
</dbReference>
<dbReference type="CDD" id="cd22755">
    <property type="entry name" value="OTU_CeDUB-like"/>
    <property type="match status" value="1"/>
</dbReference>
<accession>A0A1X7V6J9</accession>
<dbReference type="Gene3D" id="3.90.70.80">
    <property type="match status" value="1"/>
</dbReference>
<dbReference type="GO" id="GO:0005524">
    <property type="term" value="F:ATP binding"/>
    <property type="evidence" value="ECO:0007669"/>
    <property type="project" value="UniProtKB-KW"/>
</dbReference>
<evidence type="ECO:0000256" key="7">
    <source>
        <dbReference type="ARBA" id="ARBA00023204"/>
    </source>
</evidence>
<dbReference type="AlphaFoldDB" id="A0A1X7V6J9"/>
<keyword evidence="2 9" id="KW-0227">DNA damage</keyword>
<dbReference type="OrthoDB" id="416437at2759"/>
<sequence length="1251" mass="142918">MRGAPHYHILLWIENAPVVGIDCPEEVCSFIQDRITCHIPDSNTSPDLNFLVTKYQMHKCSKYCKRNIKVGKTYVSRCRFDFPRPVRDSICINDVENSLKSCNKIYYLKRNEKEVRVNDYNPLLLKLWRANMDLQYIAERSLSLTEYVTGYVTKAEKSHAQDLWDEVSSCDNIYSRLWKIGQKLLRAKEVGLYEASDLLLGESLYMKSVTVQYVNVYLPHKRSRKIKNYSYLTKMDRSSKDIFNPSIIEDFYPTRPNNMEDVSLYELVANYKFDKIGENGEREYKLRSKPVLPNHRKFNPMQEAERDDFYYSLIFLFVPFRDESTLVMEGETMEEAFRRHREASIRGIENHFNKLQKLLEAERNWKKIVDARNKAGFTEEELPDNKEDDEPQLLGEIMEAVADIADMHINVPNLTLEQREAMLNLDQKRIFDKIKSHLISQKEREDLLENESSRLLRLDNIKPLRLFISGVGGTGKSFLIEAIKCLVDDIWHPKSGEIMCAIVAPTGIAAFNVGGLTIHRLFQLPIEHEGKTAGYWALSKEAQKRIKMTLKNLKIIIVDEVSMVSNLNLAYLNMRLEDIFGTDEWFGSKNILFVGDLLQLPPVNGRPVFKKISNKLVKTRLGAANAVNIWKETVEYDELTINERQKGDETFFKMLDSVRHGCLTDETIDTLKSRVFKVSIQEKYKELEMAAQQNLTKKQEKKLEKLKDQPSKTAGLETVLSLAVGCRVMLRRNIDVTVGLVNGAIGTVMGIYATRISIKFDHIDVPCDIERVTSRFMLSKNLYIQRKQFPLILSYAITIHKCQGLSLDTAIIDLSTDVFGDGMANVALSRVRTLNGLHLLSFDPLSVKVSNPCINEINRLRSKFRNDLPQIKKSKGKKRKIQVTGIIDDGEPCSKNAKVSVSHVQSTSNSTVSSNKRKSTDLQKSNCPKKSKICDNNALNKPCPQKRKVDVDSSTDNSALVLPRSKKDDKLIVSINLKDLKTKFNVKDDDSCSSLIVSIKLSNIKCKPKDDKTKCVVKSDDCSSSLIVSIKLSSIKLKTSNPKKDDDVIFTYEEPPNPDNVRRRQRDYVYYPANEVQRRWCEILNLKFVAAARILPGSPTTPLSDERVPNSTLDVPGDGNSLFYALSYLITGSISQHYELRRAIVSNMPNFEEELFNSTLSATRYSSIYDYINKSKMYRNYVWATDTEIITLTALLGITIYSYSLTPTFVGWARYGTQELYGIPCDTTTPALYLKHVGTNHFQAVKSINIS</sequence>
<dbReference type="GO" id="GO:0043139">
    <property type="term" value="F:5'-3' DNA helicase activity"/>
    <property type="evidence" value="ECO:0007669"/>
    <property type="project" value="UniProtKB-EC"/>
</dbReference>
<evidence type="ECO:0000256" key="2">
    <source>
        <dbReference type="ARBA" id="ARBA00022763"/>
    </source>
</evidence>
<evidence type="ECO:0000256" key="1">
    <source>
        <dbReference type="ARBA" id="ARBA00022741"/>
    </source>
</evidence>
<keyword evidence="1 9" id="KW-0547">Nucleotide-binding</keyword>
<dbReference type="InterPro" id="IPR051055">
    <property type="entry name" value="PIF1_helicase"/>
</dbReference>
<proteinExistence type="inferred from homology"/>
<feature type="compositionally biased region" description="Low complexity" evidence="10">
    <location>
        <begin position="900"/>
        <end position="914"/>
    </location>
</feature>
<dbReference type="PANTHER" id="PTHR47642">
    <property type="entry name" value="ATP-DEPENDENT DNA HELICASE"/>
    <property type="match status" value="1"/>
</dbReference>
<dbReference type="Pfam" id="PF05970">
    <property type="entry name" value="PIF1"/>
    <property type="match status" value="1"/>
</dbReference>
<feature type="region of interest" description="Disordered" evidence="10">
    <location>
        <begin position="900"/>
        <end position="927"/>
    </location>
</feature>
<evidence type="ECO:0000256" key="5">
    <source>
        <dbReference type="ARBA" id="ARBA00022840"/>
    </source>
</evidence>
<evidence type="ECO:0000256" key="6">
    <source>
        <dbReference type="ARBA" id="ARBA00023125"/>
    </source>
</evidence>
<dbReference type="PANTHER" id="PTHR47642:SF5">
    <property type="entry name" value="ATP-DEPENDENT DNA HELICASE"/>
    <property type="match status" value="1"/>
</dbReference>
<comment type="cofactor">
    <cofactor evidence="9">
        <name>Mg(2+)</name>
        <dbReference type="ChEBI" id="CHEBI:18420"/>
    </cofactor>
</comment>
<dbReference type="GO" id="GO:0006310">
    <property type="term" value="P:DNA recombination"/>
    <property type="evidence" value="ECO:0007669"/>
    <property type="project" value="UniProtKB-KW"/>
</dbReference>
<dbReference type="eggNOG" id="KOG0987">
    <property type="taxonomic scope" value="Eukaryota"/>
</dbReference>